<keyword evidence="3 6" id="KW-0489">Methyltransferase</keyword>
<reference evidence="8 9" key="1">
    <citation type="journal article" date="2018" name="Syst. Appl. Microbiol.">
        <title>Abditibacterium utsteinense sp. nov., the first cultivated member of candidate phylum FBP, isolated from ice-free Antarctic soil samples.</title>
        <authorList>
            <person name="Tahon G."/>
            <person name="Tytgat B."/>
            <person name="Lebbe L."/>
            <person name="Carlier A."/>
            <person name="Willems A."/>
        </authorList>
    </citation>
    <scope>NUCLEOTIDE SEQUENCE [LARGE SCALE GENOMIC DNA]</scope>
    <source>
        <strain evidence="8 9">LMG 29911</strain>
    </source>
</reference>
<organism evidence="8 9">
    <name type="scientific">Abditibacterium utsteinense</name>
    <dbReference type="NCBI Taxonomy" id="1960156"/>
    <lineage>
        <taxon>Bacteria</taxon>
        <taxon>Pseudomonadati</taxon>
        <taxon>Abditibacteriota</taxon>
        <taxon>Abditibacteriia</taxon>
        <taxon>Abditibacteriales</taxon>
        <taxon>Abditibacteriaceae</taxon>
        <taxon>Abditibacterium</taxon>
    </lineage>
</organism>
<evidence type="ECO:0000256" key="3">
    <source>
        <dbReference type="ARBA" id="ARBA00022603"/>
    </source>
</evidence>
<dbReference type="AlphaFoldDB" id="A0A2S8SQD7"/>
<dbReference type="PANTHER" id="PTHR11265:SF0">
    <property type="entry name" value="12S RRNA N4-METHYLCYTIDINE METHYLTRANSFERASE"/>
    <property type="match status" value="1"/>
</dbReference>
<name>A0A2S8SQD7_9BACT</name>
<feature type="binding site" evidence="6">
    <location>
        <begin position="36"/>
        <end position="38"/>
    </location>
    <ligand>
        <name>S-adenosyl-L-methionine</name>
        <dbReference type="ChEBI" id="CHEBI:59789"/>
    </ligand>
</feature>
<dbReference type="InterPro" id="IPR029063">
    <property type="entry name" value="SAM-dependent_MTases_sf"/>
</dbReference>
<feature type="binding site" evidence="6">
    <location>
        <position position="84"/>
    </location>
    <ligand>
        <name>S-adenosyl-L-methionine</name>
        <dbReference type="ChEBI" id="CHEBI:59789"/>
    </ligand>
</feature>
<keyword evidence="9" id="KW-1185">Reference proteome</keyword>
<dbReference type="SUPFAM" id="SSF53335">
    <property type="entry name" value="S-adenosyl-L-methionine-dependent methyltransferases"/>
    <property type="match status" value="1"/>
</dbReference>
<dbReference type="Pfam" id="PF01795">
    <property type="entry name" value="Methyltransf_5"/>
    <property type="match status" value="1"/>
</dbReference>
<dbReference type="Gene3D" id="1.10.150.170">
    <property type="entry name" value="Putative methyltransferase TM0872, insert domain"/>
    <property type="match status" value="1"/>
</dbReference>
<dbReference type="FunCoup" id="A0A2S8SQD7">
    <property type="interactions" value="395"/>
</dbReference>
<feature type="region of interest" description="Disordered" evidence="7">
    <location>
        <begin position="270"/>
        <end position="302"/>
    </location>
</feature>
<comment type="caution">
    <text evidence="8">The sequence shown here is derived from an EMBL/GenBank/DDBJ whole genome shotgun (WGS) entry which is preliminary data.</text>
</comment>
<dbReference type="GO" id="GO:0005737">
    <property type="term" value="C:cytoplasm"/>
    <property type="evidence" value="ECO:0007669"/>
    <property type="project" value="UniProtKB-SubCell"/>
</dbReference>
<comment type="similarity">
    <text evidence="1 6">Belongs to the methyltransferase superfamily. RsmH family.</text>
</comment>
<proteinExistence type="inferred from homology"/>
<accession>A0A2S8SQD7</accession>
<keyword evidence="4 6" id="KW-0808">Transferase</keyword>
<keyword evidence="6" id="KW-0963">Cytoplasm</keyword>
<dbReference type="NCBIfam" id="TIGR00006">
    <property type="entry name" value="16S rRNA (cytosine(1402)-N(4))-methyltransferase RsmH"/>
    <property type="match status" value="1"/>
</dbReference>
<evidence type="ECO:0000256" key="6">
    <source>
        <dbReference type="HAMAP-Rule" id="MF_01007"/>
    </source>
</evidence>
<dbReference type="GO" id="GO:0070475">
    <property type="term" value="P:rRNA base methylation"/>
    <property type="evidence" value="ECO:0007669"/>
    <property type="project" value="UniProtKB-UniRule"/>
</dbReference>
<feature type="binding site" evidence="6">
    <location>
        <position position="55"/>
    </location>
    <ligand>
        <name>S-adenosyl-L-methionine</name>
        <dbReference type="ChEBI" id="CHEBI:59789"/>
    </ligand>
</feature>
<dbReference type="CDD" id="cd02440">
    <property type="entry name" value="AdoMet_MTases"/>
    <property type="match status" value="1"/>
</dbReference>
<gene>
    <name evidence="6" type="primary">rsmH</name>
    <name evidence="8" type="ORF">B1R32_11763</name>
</gene>
<dbReference type="InterPro" id="IPR002903">
    <property type="entry name" value="RsmH"/>
</dbReference>
<dbReference type="EMBL" id="NIGF01000017">
    <property type="protein sequence ID" value="PQV63021.1"/>
    <property type="molecule type" value="Genomic_DNA"/>
</dbReference>
<dbReference type="InterPro" id="IPR023397">
    <property type="entry name" value="SAM-dep_MeTrfase_MraW_recog"/>
</dbReference>
<comment type="catalytic activity">
    <reaction evidence="6">
        <text>cytidine(1402) in 16S rRNA + S-adenosyl-L-methionine = N(4)-methylcytidine(1402) in 16S rRNA + S-adenosyl-L-homocysteine + H(+)</text>
        <dbReference type="Rhea" id="RHEA:42928"/>
        <dbReference type="Rhea" id="RHEA-COMP:10286"/>
        <dbReference type="Rhea" id="RHEA-COMP:10287"/>
        <dbReference type="ChEBI" id="CHEBI:15378"/>
        <dbReference type="ChEBI" id="CHEBI:57856"/>
        <dbReference type="ChEBI" id="CHEBI:59789"/>
        <dbReference type="ChEBI" id="CHEBI:74506"/>
        <dbReference type="ChEBI" id="CHEBI:82748"/>
        <dbReference type="EC" id="2.1.1.199"/>
    </reaction>
</comment>
<evidence type="ECO:0000256" key="5">
    <source>
        <dbReference type="ARBA" id="ARBA00022691"/>
    </source>
</evidence>
<feature type="binding site" evidence="6">
    <location>
        <position position="123"/>
    </location>
    <ligand>
        <name>S-adenosyl-L-methionine</name>
        <dbReference type="ChEBI" id="CHEBI:59789"/>
    </ligand>
</feature>
<evidence type="ECO:0000313" key="9">
    <source>
        <dbReference type="Proteomes" id="UP000237684"/>
    </source>
</evidence>
<evidence type="ECO:0000256" key="7">
    <source>
        <dbReference type="SAM" id="MobiDB-lite"/>
    </source>
</evidence>
<dbReference type="EC" id="2.1.1.199" evidence="6"/>
<dbReference type="Proteomes" id="UP000237684">
    <property type="component" value="Unassembled WGS sequence"/>
</dbReference>
<feature type="binding site" evidence="6">
    <location>
        <position position="116"/>
    </location>
    <ligand>
        <name>S-adenosyl-L-methionine</name>
        <dbReference type="ChEBI" id="CHEBI:59789"/>
    </ligand>
</feature>
<comment type="subcellular location">
    <subcellularLocation>
        <location evidence="6">Cytoplasm</location>
    </subcellularLocation>
</comment>
<dbReference type="GO" id="GO:0071424">
    <property type="term" value="F:rRNA (cytosine-N4-)-methyltransferase activity"/>
    <property type="evidence" value="ECO:0007669"/>
    <property type="project" value="UniProtKB-UniRule"/>
</dbReference>
<keyword evidence="2 6" id="KW-0698">rRNA processing</keyword>
<dbReference type="HAMAP" id="MF_01007">
    <property type="entry name" value="16SrRNA_methyltr_H"/>
    <property type="match status" value="1"/>
</dbReference>
<sequence length="386" mass="42399">MVAETLEFLACRSLANKDSGNYKPDAVFLDGTLGTGGHTLEILKAHPTCRVVAFDRDAESQKIALGRLEREGVRDRVTTVLGDFRNAPQLLQPFFENLKVGSDGRPIREINGALVDAGMSLYQVTWPERGLSFRGDGPLDMRYNRTGGVSAFDLVNRLTQNELEDLIFQLADERWARRIAQFIAAHRQTKLIATTSELAKIVEEAIPAGVRHQSRVHPATKTFAALRLAVNDEFWALDHGSVALSSVLAPSARLVVLTYSSNEDRTVKRTFRRLAGREGNGNDISSATRPRKRNVSPKQSASGAARSSLASFELSGAMFSELSLALPFDPKFNIEKPVPEGVSGLGETWKMKILTSRPVVPTDAEIASNPLSRSCKLRAVEKEMLV</sequence>
<evidence type="ECO:0000256" key="4">
    <source>
        <dbReference type="ARBA" id="ARBA00022679"/>
    </source>
</evidence>
<comment type="function">
    <text evidence="6">Specifically methylates the N4 position of cytidine in position 1402 (C1402) of 16S rRNA.</text>
</comment>
<dbReference type="InParanoid" id="A0A2S8SQD7"/>
<dbReference type="SUPFAM" id="SSF81799">
    <property type="entry name" value="Putative methyltransferase TM0872, insert domain"/>
    <property type="match status" value="1"/>
</dbReference>
<evidence type="ECO:0000256" key="1">
    <source>
        <dbReference type="ARBA" id="ARBA00010396"/>
    </source>
</evidence>
<protein>
    <recommendedName>
        <fullName evidence="6">Ribosomal RNA small subunit methyltransferase H</fullName>
        <ecNumber evidence="6">2.1.1.199</ecNumber>
    </recommendedName>
    <alternativeName>
        <fullName evidence="6">16S rRNA m(4)C1402 methyltransferase</fullName>
    </alternativeName>
    <alternativeName>
        <fullName evidence="6">rRNA (cytosine-N(4)-)-methyltransferase RsmH</fullName>
    </alternativeName>
</protein>
<dbReference type="PANTHER" id="PTHR11265">
    <property type="entry name" value="S-ADENOSYL-METHYLTRANSFERASE MRAW"/>
    <property type="match status" value="1"/>
</dbReference>
<keyword evidence="5 6" id="KW-0949">S-adenosyl-L-methionine</keyword>
<evidence type="ECO:0000256" key="2">
    <source>
        <dbReference type="ARBA" id="ARBA00022552"/>
    </source>
</evidence>
<evidence type="ECO:0000313" key="8">
    <source>
        <dbReference type="EMBL" id="PQV63021.1"/>
    </source>
</evidence>
<dbReference type="Gene3D" id="3.40.50.150">
    <property type="entry name" value="Vaccinia Virus protein VP39"/>
    <property type="match status" value="1"/>
</dbReference>